<evidence type="ECO:0000256" key="3">
    <source>
        <dbReference type="ARBA" id="ARBA00022475"/>
    </source>
</evidence>
<keyword evidence="4 7" id="KW-0812">Transmembrane</keyword>
<keyword evidence="10" id="KW-1185">Reference proteome</keyword>
<comment type="subcellular location">
    <subcellularLocation>
        <location evidence="1">Cell membrane</location>
        <topology evidence="1">Multi-pass membrane protein</topology>
    </subcellularLocation>
</comment>
<comment type="caution">
    <text evidence="9">The sequence shown here is derived from an EMBL/GenBank/DDBJ whole genome shotgun (WGS) entry which is preliminary data.</text>
</comment>
<accession>A0A4S1CGE7</accession>
<feature type="transmembrane region" description="Helical" evidence="7">
    <location>
        <begin position="37"/>
        <end position="56"/>
    </location>
</feature>
<evidence type="ECO:0000313" key="10">
    <source>
        <dbReference type="Proteomes" id="UP000306416"/>
    </source>
</evidence>
<reference evidence="9 10" key="1">
    <citation type="submission" date="2019-04" db="EMBL/GenBank/DDBJ databases">
        <title>Geobacter oryzae sp. nov., ferric-reducing bacteria isolated from paddy soil.</title>
        <authorList>
            <person name="Xu Z."/>
            <person name="Masuda Y."/>
            <person name="Itoh H."/>
            <person name="Senoo K."/>
        </authorList>
    </citation>
    <scope>NUCLEOTIDE SEQUENCE [LARGE SCALE GENOMIC DNA]</scope>
    <source>
        <strain evidence="9 10">Red111</strain>
    </source>
</reference>
<evidence type="ECO:0000259" key="8">
    <source>
        <dbReference type="Pfam" id="PF02308"/>
    </source>
</evidence>
<keyword evidence="6 7" id="KW-0472">Membrane</keyword>
<gene>
    <name evidence="9" type="ORF">E4633_07545</name>
</gene>
<keyword evidence="5 7" id="KW-1133">Transmembrane helix</keyword>
<proteinExistence type="inferred from homology"/>
<dbReference type="InterPro" id="IPR049177">
    <property type="entry name" value="MgtC_SapB_SrpB_YhiD_N"/>
</dbReference>
<evidence type="ECO:0000256" key="5">
    <source>
        <dbReference type="ARBA" id="ARBA00022989"/>
    </source>
</evidence>
<feature type="transmembrane region" description="Helical" evidence="7">
    <location>
        <begin position="76"/>
        <end position="94"/>
    </location>
</feature>
<dbReference type="EMBL" id="SRSC01000002">
    <property type="protein sequence ID" value="TGU72160.1"/>
    <property type="molecule type" value="Genomic_DNA"/>
</dbReference>
<dbReference type="PANTHER" id="PTHR33778">
    <property type="entry name" value="PROTEIN MGTC"/>
    <property type="match status" value="1"/>
</dbReference>
<dbReference type="RefSeq" id="WP_135869649.1">
    <property type="nucleotide sequence ID" value="NZ_SRSC01000002.1"/>
</dbReference>
<dbReference type="InterPro" id="IPR003416">
    <property type="entry name" value="MgtC/SapB/SrpB/YhiD_fam"/>
</dbReference>
<dbReference type="Pfam" id="PF02308">
    <property type="entry name" value="MgtC"/>
    <property type="match status" value="1"/>
</dbReference>
<feature type="transmembrane region" description="Helical" evidence="7">
    <location>
        <begin position="6"/>
        <end position="25"/>
    </location>
</feature>
<feature type="domain" description="MgtC/SapB/SrpB/YhiD N-terminal" evidence="8">
    <location>
        <begin position="13"/>
        <end position="145"/>
    </location>
</feature>
<dbReference type="GO" id="GO:0005886">
    <property type="term" value="C:plasma membrane"/>
    <property type="evidence" value="ECO:0007669"/>
    <property type="project" value="UniProtKB-SubCell"/>
</dbReference>
<evidence type="ECO:0000256" key="1">
    <source>
        <dbReference type="ARBA" id="ARBA00004651"/>
    </source>
</evidence>
<sequence length="227" mass="24268">MGPELSIHLLARLLLASFLGGLIGLEREIHGRPAGFRTHLLVSLGACLFTITSLEMYRVFGNFSGNGPVGVDPGRIAAQVVTGIGFLGAGAIIRERASIRGLTTAACLWVAAALGIACGIGLFWLAISVTLVALVNLLLLKEVERRLTRDTYVLVKVWGEDKGDFLARVYDILSDTGMDNVDAKLQKDLEKGVISIELQVKQAKKGSSVELLARLSAVDGVKRVSVD</sequence>
<protein>
    <submittedName>
        <fullName evidence="9">MgtC/SapB family protein</fullName>
    </submittedName>
</protein>
<keyword evidence="3" id="KW-1003">Cell membrane</keyword>
<dbReference type="Proteomes" id="UP000306416">
    <property type="component" value="Unassembled WGS sequence"/>
</dbReference>
<organism evidence="9 10">
    <name type="scientific">Geomonas terrae</name>
    <dbReference type="NCBI Taxonomy" id="2562681"/>
    <lineage>
        <taxon>Bacteria</taxon>
        <taxon>Pseudomonadati</taxon>
        <taxon>Thermodesulfobacteriota</taxon>
        <taxon>Desulfuromonadia</taxon>
        <taxon>Geobacterales</taxon>
        <taxon>Geobacteraceae</taxon>
        <taxon>Geomonas</taxon>
    </lineage>
</organism>
<dbReference type="AlphaFoldDB" id="A0A4S1CGE7"/>
<dbReference type="PANTHER" id="PTHR33778:SF1">
    <property type="entry name" value="MAGNESIUM TRANSPORTER YHID-RELATED"/>
    <property type="match status" value="1"/>
</dbReference>
<evidence type="ECO:0000256" key="4">
    <source>
        <dbReference type="ARBA" id="ARBA00022692"/>
    </source>
</evidence>
<evidence type="ECO:0000256" key="7">
    <source>
        <dbReference type="SAM" id="Phobius"/>
    </source>
</evidence>
<comment type="similarity">
    <text evidence="2">Belongs to the MgtC/SapB family.</text>
</comment>
<evidence type="ECO:0000256" key="6">
    <source>
        <dbReference type="ARBA" id="ARBA00023136"/>
    </source>
</evidence>
<evidence type="ECO:0000313" key="9">
    <source>
        <dbReference type="EMBL" id="TGU72160.1"/>
    </source>
</evidence>
<name>A0A4S1CGE7_9BACT</name>
<feature type="transmembrane region" description="Helical" evidence="7">
    <location>
        <begin position="106"/>
        <end position="139"/>
    </location>
</feature>
<evidence type="ECO:0000256" key="2">
    <source>
        <dbReference type="ARBA" id="ARBA00009298"/>
    </source>
</evidence>
<dbReference type="PRINTS" id="PR01837">
    <property type="entry name" value="MGTCSAPBPROT"/>
</dbReference>